<proteinExistence type="predicted"/>
<organism evidence="2 3">
    <name type="scientific">Kocuria rosea subsp. polaris</name>
    <dbReference type="NCBI Taxonomy" id="136273"/>
    <lineage>
        <taxon>Bacteria</taxon>
        <taxon>Bacillati</taxon>
        <taxon>Actinomycetota</taxon>
        <taxon>Actinomycetes</taxon>
        <taxon>Micrococcales</taxon>
        <taxon>Micrococcaceae</taxon>
        <taxon>Kocuria</taxon>
    </lineage>
</organism>
<gene>
    <name evidence="2" type="ORF">AVL61_11970</name>
</gene>
<dbReference type="AlphaFoldDB" id="A0A0W8I4F5"/>
<accession>A0A0W8I4F5</accession>
<reference evidence="3" key="1">
    <citation type="submission" date="2015-12" db="EMBL/GenBank/DDBJ databases">
        <authorList>
            <person name="Nair G.R."/>
            <person name="Kaur G."/>
            <person name="Mayilraj S."/>
        </authorList>
    </citation>
    <scope>NUCLEOTIDE SEQUENCE [LARGE SCALE GENOMIC DNA]</scope>
    <source>
        <strain evidence="3">CD08_4</strain>
    </source>
</reference>
<name>A0A0W8I4F5_KOCRO</name>
<dbReference type="Proteomes" id="UP000053512">
    <property type="component" value="Unassembled WGS sequence"/>
</dbReference>
<evidence type="ECO:0000256" key="1">
    <source>
        <dbReference type="SAM" id="Phobius"/>
    </source>
</evidence>
<keyword evidence="1" id="KW-0812">Transmembrane</keyword>
<evidence type="ECO:0000313" key="3">
    <source>
        <dbReference type="Proteomes" id="UP000053512"/>
    </source>
</evidence>
<sequence length="86" mass="8361">MLPLMPAEALDSPPPFGLVLGILGLAVAAVCVAALLRLYRPKHLDQRTGTDGGTAAGGSTAGFWGYGGGDSGRGFDGGGGVGGGEC</sequence>
<keyword evidence="1" id="KW-0472">Membrane</keyword>
<dbReference type="EMBL" id="LQBK01000038">
    <property type="protein sequence ID" value="KUG52934.1"/>
    <property type="molecule type" value="Genomic_DNA"/>
</dbReference>
<protein>
    <submittedName>
        <fullName evidence="2">Uncharacterized protein</fullName>
    </submittedName>
</protein>
<feature type="transmembrane region" description="Helical" evidence="1">
    <location>
        <begin position="16"/>
        <end position="39"/>
    </location>
</feature>
<dbReference type="RefSeq" id="WP_058874964.1">
    <property type="nucleotide sequence ID" value="NZ_LQBK01000038.1"/>
</dbReference>
<keyword evidence="1" id="KW-1133">Transmembrane helix</keyword>
<comment type="caution">
    <text evidence="2">The sequence shown here is derived from an EMBL/GenBank/DDBJ whole genome shotgun (WGS) entry which is preliminary data.</text>
</comment>
<evidence type="ECO:0000313" key="2">
    <source>
        <dbReference type="EMBL" id="KUG52934.1"/>
    </source>
</evidence>